<feature type="transmembrane region" description="Helical" evidence="1">
    <location>
        <begin position="45"/>
        <end position="63"/>
    </location>
</feature>
<dbReference type="EMBL" id="JXTB01000048">
    <property type="protein sequence ID" value="PON70726.1"/>
    <property type="molecule type" value="Genomic_DNA"/>
</dbReference>
<dbReference type="OrthoDB" id="10418438at2759"/>
<reference evidence="3" key="1">
    <citation type="submission" date="2016-06" db="EMBL/GenBank/DDBJ databases">
        <title>Parallel loss of symbiosis genes in relatives of nitrogen-fixing non-legume Parasponia.</title>
        <authorList>
            <person name="Van Velzen R."/>
            <person name="Holmer R."/>
            <person name="Bu F."/>
            <person name="Rutten L."/>
            <person name="Van Zeijl A."/>
            <person name="Liu W."/>
            <person name="Santuari L."/>
            <person name="Cao Q."/>
            <person name="Sharma T."/>
            <person name="Shen D."/>
            <person name="Roswanjaya Y."/>
            <person name="Wardhani T."/>
            <person name="Kalhor M.S."/>
            <person name="Jansen J."/>
            <person name="Van den Hoogen J."/>
            <person name="Gungor B."/>
            <person name="Hartog M."/>
            <person name="Hontelez J."/>
            <person name="Verver J."/>
            <person name="Yang W.-C."/>
            <person name="Schijlen E."/>
            <person name="Repin R."/>
            <person name="Schilthuizen M."/>
            <person name="Schranz E."/>
            <person name="Heidstra R."/>
            <person name="Miyata K."/>
            <person name="Fedorova E."/>
            <person name="Kohlen W."/>
            <person name="Bisseling T."/>
            <person name="Smit S."/>
            <person name="Geurts R."/>
        </authorList>
    </citation>
    <scope>NUCLEOTIDE SEQUENCE [LARGE SCALE GENOMIC DNA]</scope>
    <source>
        <strain evidence="3">cv. WU1-14</strain>
    </source>
</reference>
<feature type="non-terminal residue" evidence="2">
    <location>
        <position position="108"/>
    </location>
</feature>
<gene>
    <name evidence="2" type="ORF">PanWU01x14_077520</name>
</gene>
<organism evidence="2 3">
    <name type="scientific">Parasponia andersonii</name>
    <name type="common">Sponia andersonii</name>
    <dbReference type="NCBI Taxonomy" id="3476"/>
    <lineage>
        <taxon>Eukaryota</taxon>
        <taxon>Viridiplantae</taxon>
        <taxon>Streptophyta</taxon>
        <taxon>Embryophyta</taxon>
        <taxon>Tracheophyta</taxon>
        <taxon>Spermatophyta</taxon>
        <taxon>Magnoliopsida</taxon>
        <taxon>eudicotyledons</taxon>
        <taxon>Gunneridae</taxon>
        <taxon>Pentapetalae</taxon>
        <taxon>rosids</taxon>
        <taxon>fabids</taxon>
        <taxon>Rosales</taxon>
        <taxon>Cannabaceae</taxon>
        <taxon>Parasponia</taxon>
    </lineage>
</organism>
<dbReference type="AlphaFoldDB" id="A0A2P5DBQ6"/>
<feature type="transmembrane region" description="Helical" evidence="1">
    <location>
        <begin position="70"/>
        <end position="90"/>
    </location>
</feature>
<keyword evidence="1" id="KW-0812">Transmembrane</keyword>
<evidence type="ECO:0000256" key="1">
    <source>
        <dbReference type="SAM" id="Phobius"/>
    </source>
</evidence>
<evidence type="ECO:0000313" key="3">
    <source>
        <dbReference type="Proteomes" id="UP000237105"/>
    </source>
</evidence>
<dbReference type="Proteomes" id="UP000237105">
    <property type="component" value="Unassembled WGS sequence"/>
</dbReference>
<sequence length="108" mass="12536">MDSKTTTIPTIATRGRGGALKDARVRSVHPTFHDELLPSLRNQPIFFSLFFFFFPFFSIFLCVRERGGELLYNMGLRVYFGINSGVYRFYHLYPKPTFLWSDPVGNTE</sequence>
<protein>
    <recommendedName>
        <fullName evidence="4">Transmembrane protein</fullName>
    </recommendedName>
</protein>
<evidence type="ECO:0008006" key="4">
    <source>
        <dbReference type="Google" id="ProtNLM"/>
    </source>
</evidence>
<evidence type="ECO:0000313" key="2">
    <source>
        <dbReference type="EMBL" id="PON70726.1"/>
    </source>
</evidence>
<keyword evidence="3" id="KW-1185">Reference proteome</keyword>
<comment type="caution">
    <text evidence="2">The sequence shown here is derived from an EMBL/GenBank/DDBJ whole genome shotgun (WGS) entry which is preliminary data.</text>
</comment>
<keyword evidence="1" id="KW-1133">Transmembrane helix</keyword>
<proteinExistence type="predicted"/>
<accession>A0A2P5DBQ6</accession>
<name>A0A2P5DBQ6_PARAD</name>
<keyword evidence="1" id="KW-0472">Membrane</keyword>